<comment type="caution">
    <text evidence="2">The sequence shown here is derived from an EMBL/GenBank/DDBJ whole genome shotgun (WGS) entry which is preliminary data.</text>
</comment>
<proteinExistence type="predicted"/>
<name>A0A8H6HKS0_9AGAR</name>
<feature type="domain" description="Ubiquitin-like" evidence="1">
    <location>
        <begin position="128"/>
        <end position="206"/>
    </location>
</feature>
<protein>
    <recommendedName>
        <fullName evidence="1">Ubiquitin-like domain-containing protein</fullName>
    </recommendedName>
</protein>
<evidence type="ECO:0000313" key="3">
    <source>
        <dbReference type="Proteomes" id="UP000521943"/>
    </source>
</evidence>
<dbReference type="Proteomes" id="UP000521943">
    <property type="component" value="Unassembled WGS sequence"/>
</dbReference>
<dbReference type="InterPro" id="IPR029071">
    <property type="entry name" value="Ubiquitin-like_domsf"/>
</dbReference>
<dbReference type="AlphaFoldDB" id="A0A8H6HKS0"/>
<dbReference type="OrthoDB" id="428577at2759"/>
<dbReference type="PROSITE" id="PS50053">
    <property type="entry name" value="UBIQUITIN_2"/>
    <property type="match status" value="1"/>
</dbReference>
<dbReference type="InterPro" id="IPR000626">
    <property type="entry name" value="Ubiquitin-like_dom"/>
</dbReference>
<evidence type="ECO:0000259" key="1">
    <source>
        <dbReference type="PROSITE" id="PS50053"/>
    </source>
</evidence>
<reference evidence="2 3" key="1">
    <citation type="submission" date="2020-07" db="EMBL/GenBank/DDBJ databases">
        <title>Comparative genomics of pyrophilous fungi reveals a link between fire events and developmental genes.</title>
        <authorList>
            <consortium name="DOE Joint Genome Institute"/>
            <person name="Steindorff A.S."/>
            <person name="Carver A."/>
            <person name="Calhoun S."/>
            <person name="Stillman K."/>
            <person name="Liu H."/>
            <person name="Lipzen A."/>
            <person name="Pangilinan J."/>
            <person name="Labutti K."/>
            <person name="Bruns T.D."/>
            <person name="Grigoriev I.V."/>
        </authorList>
    </citation>
    <scope>NUCLEOTIDE SEQUENCE [LARGE SCALE GENOMIC DNA]</scope>
    <source>
        <strain evidence="2 3">CBS 144469</strain>
    </source>
</reference>
<dbReference type="SUPFAM" id="SSF54236">
    <property type="entry name" value="Ubiquitin-like"/>
    <property type="match status" value="1"/>
</dbReference>
<dbReference type="Pfam" id="PF00240">
    <property type="entry name" value="ubiquitin"/>
    <property type="match status" value="1"/>
</dbReference>
<accession>A0A8H6HKS0</accession>
<organism evidence="2 3">
    <name type="scientific">Ephemerocybe angulata</name>
    <dbReference type="NCBI Taxonomy" id="980116"/>
    <lineage>
        <taxon>Eukaryota</taxon>
        <taxon>Fungi</taxon>
        <taxon>Dikarya</taxon>
        <taxon>Basidiomycota</taxon>
        <taxon>Agaricomycotina</taxon>
        <taxon>Agaricomycetes</taxon>
        <taxon>Agaricomycetidae</taxon>
        <taxon>Agaricales</taxon>
        <taxon>Agaricineae</taxon>
        <taxon>Psathyrellaceae</taxon>
        <taxon>Ephemerocybe</taxon>
    </lineage>
</organism>
<keyword evidence="3" id="KW-1185">Reference proteome</keyword>
<dbReference type="CDD" id="cd01763">
    <property type="entry name" value="Ubl_SUMO_like"/>
    <property type="match status" value="1"/>
</dbReference>
<dbReference type="EMBL" id="JACGCI010000073">
    <property type="protein sequence ID" value="KAF6748210.1"/>
    <property type="molecule type" value="Genomic_DNA"/>
</dbReference>
<sequence length="444" mass="48572">MSVSQQQPSKYPSPSGPLGKKPYIKRLILQHNERKVLVNLPLGQGGLYCHLQEQATKLFSEVGNDSTKIILCSTELSELDGEEIEVSPDAIRGVFDDGIRLLVVKLQSDKVKATLSTSCSHPGETVPAEIVINVVYGSRPGKVKIKCAPNARVQELMDVIRNASGICNDNQRWLWEGQTLMPYDTLSGSGVKEGDTLAMVERQTGGKPVIYLYPPTATRISATLCLVPEWEFSAIYPVVPAKTTEAGQELKWVVDAERSGTLTEVGTGLEVSYLYWEAETTAKGLVSPPLSLVLGATTAEAPFVPNQASLDSKDTVLLEVAKMTQYLDGALKALGLHVEARTSFITYWLPSLLKHDYVALRFLPQSVYERAAPLAIEPTPDVVARIFMLFKGVKANELPVWSEAFGRATEDVGRWADVVGIDLGKVRDAGLFRVIEWGGMEVLN</sequence>
<gene>
    <name evidence="2" type="ORF">DFP72DRAFT_1146391</name>
</gene>
<dbReference type="Gene3D" id="3.10.20.90">
    <property type="entry name" value="Phosphatidylinositol 3-kinase Catalytic Subunit, Chain A, domain 1"/>
    <property type="match status" value="1"/>
</dbReference>
<evidence type="ECO:0000313" key="2">
    <source>
        <dbReference type="EMBL" id="KAF6748210.1"/>
    </source>
</evidence>